<reference evidence="12 13" key="1">
    <citation type="journal article" date="2019" name="Int. J. Syst. Evol. Microbiol.">
        <title>The Global Catalogue of Microorganisms (GCM) 10K type strain sequencing project: providing services to taxonomists for standard genome sequencing and annotation.</title>
        <authorList>
            <consortium name="The Broad Institute Genomics Platform"/>
            <consortium name="The Broad Institute Genome Sequencing Center for Infectious Disease"/>
            <person name="Wu L."/>
            <person name="Ma J."/>
        </authorList>
    </citation>
    <scope>NUCLEOTIDE SEQUENCE [LARGE SCALE GENOMIC DNA]</scope>
    <source>
        <strain evidence="12 13">JCM 1407</strain>
    </source>
</reference>
<evidence type="ECO:0000256" key="9">
    <source>
        <dbReference type="ARBA" id="ARBA00050776"/>
    </source>
</evidence>
<dbReference type="PIRSF" id="PIRSF005572">
    <property type="entry name" value="NifS"/>
    <property type="match status" value="1"/>
</dbReference>
<evidence type="ECO:0000256" key="8">
    <source>
        <dbReference type="ARBA" id="ARBA00023014"/>
    </source>
</evidence>
<dbReference type="EMBL" id="BAAACG010000008">
    <property type="protein sequence ID" value="GAA0737755.1"/>
    <property type="molecule type" value="Genomic_DNA"/>
</dbReference>
<keyword evidence="5" id="KW-0479">Metal-binding</keyword>
<dbReference type="EC" id="2.8.1.7" evidence="3"/>
<evidence type="ECO:0000256" key="5">
    <source>
        <dbReference type="ARBA" id="ARBA00022723"/>
    </source>
</evidence>
<keyword evidence="4" id="KW-0808">Transferase</keyword>
<evidence type="ECO:0000259" key="11">
    <source>
        <dbReference type="Pfam" id="PF00266"/>
    </source>
</evidence>
<feature type="domain" description="Aminotransferase class V" evidence="11">
    <location>
        <begin position="5"/>
        <end position="368"/>
    </location>
</feature>
<dbReference type="NCBIfam" id="NF002806">
    <property type="entry name" value="PRK02948.1"/>
    <property type="match status" value="1"/>
</dbReference>
<evidence type="ECO:0000256" key="4">
    <source>
        <dbReference type="ARBA" id="ARBA00022679"/>
    </source>
</evidence>
<dbReference type="InterPro" id="IPR015421">
    <property type="entry name" value="PyrdxlP-dep_Trfase_major"/>
</dbReference>
<dbReference type="InterPro" id="IPR000192">
    <property type="entry name" value="Aminotrans_V_dom"/>
</dbReference>
<evidence type="ECO:0000256" key="3">
    <source>
        <dbReference type="ARBA" id="ARBA00012239"/>
    </source>
</evidence>
<evidence type="ECO:0000256" key="1">
    <source>
        <dbReference type="ARBA" id="ARBA00001933"/>
    </source>
</evidence>
<evidence type="ECO:0000256" key="10">
    <source>
        <dbReference type="RuleBase" id="RU004504"/>
    </source>
</evidence>
<dbReference type="InterPro" id="IPR016454">
    <property type="entry name" value="Cysteine_dSase"/>
</dbReference>
<dbReference type="Gene3D" id="3.40.640.10">
    <property type="entry name" value="Type I PLP-dependent aspartate aminotransferase-like (Major domain)"/>
    <property type="match status" value="1"/>
</dbReference>
<organism evidence="12 13">
    <name type="scientific">Clostridium oceanicum</name>
    <dbReference type="NCBI Taxonomy" id="1543"/>
    <lineage>
        <taxon>Bacteria</taxon>
        <taxon>Bacillati</taxon>
        <taxon>Bacillota</taxon>
        <taxon>Clostridia</taxon>
        <taxon>Eubacteriales</taxon>
        <taxon>Clostridiaceae</taxon>
        <taxon>Clostridium</taxon>
    </lineage>
</organism>
<dbReference type="SUPFAM" id="SSF53383">
    <property type="entry name" value="PLP-dependent transferases"/>
    <property type="match status" value="1"/>
</dbReference>
<accession>A0ABN1JFC8</accession>
<comment type="cofactor">
    <cofactor evidence="1 10">
        <name>pyridoxal 5'-phosphate</name>
        <dbReference type="ChEBI" id="CHEBI:597326"/>
    </cofactor>
</comment>
<dbReference type="PROSITE" id="PS00595">
    <property type="entry name" value="AA_TRANSFER_CLASS_5"/>
    <property type="match status" value="1"/>
</dbReference>
<gene>
    <name evidence="12" type="ORF">GCM10008906_14290</name>
</gene>
<keyword evidence="8" id="KW-0411">Iron-sulfur</keyword>
<protein>
    <recommendedName>
        <fullName evidence="3">cysteine desulfurase</fullName>
        <ecNumber evidence="3">2.8.1.7</ecNumber>
    </recommendedName>
</protein>
<name>A0ABN1JFC8_9CLOT</name>
<evidence type="ECO:0000313" key="12">
    <source>
        <dbReference type="EMBL" id="GAA0737755.1"/>
    </source>
</evidence>
<proteinExistence type="inferred from homology"/>
<comment type="similarity">
    <text evidence="2">Belongs to the class-V pyridoxal-phosphate-dependent aminotransferase family. NifS/IscS subfamily.</text>
</comment>
<evidence type="ECO:0000313" key="13">
    <source>
        <dbReference type="Proteomes" id="UP001501510"/>
    </source>
</evidence>
<dbReference type="Pfam" id="PF00266">
    <property type="entry name" value="Aminotran_5"/>
    <property type="match status" value="1"/>
</dbReference>
<keyword evidence="6" id="KW-0663">Pyridoxal phosphate</keyword>
<dbReference type="Proteomes" id="UP001501510">
    <property type="component" value="Unassembled WGS sequence"/>
</dbReference>
<evidence type="ECO:0000256" key="6">
    <source>
        <dbReference type="ARBA" id="ARBA00022898"/>
    </source>
</evidence>
<dbReference type="InterPro" id="IPR015424">
    <property type="entry name" value="PyrdxlP-dep_Trfase"/>
</dbReference>
<dbReference type="InterPro" id="IPR020578">
    <property type="entry name" value="Aminotrans_V_PyrdxlP_BS"/>
</dbReference>
<dbReference type="PANTHER" id="PTHR11601">
    <property type="entry name" value="CYSTEINE DESULFURYLASE FAMILY MEMBER"/>
    <property type="match status" value="1"/>
</dbReference>
<sequence length="381" mass="42575">MNKKIYMDYAGTTYLKKQVFEEMIPYFKEEFYNPSSMCNEASKVKMAIDESRKIIANFIGAKREEIFFTSGGTESDNFAIKGIALKNKNKGMHIITSKIEHHAVLNTCEDLVKNGFEVTYIPVDKKGIIDLNALKSSIQKDTILVSVMMANNEIGTIQPIREIGRICRKKGILFHTDAVQALGHIKIDVEDMNIDLLTMSAHKIYGPKGIGALYIRKGTKIENIIYGGPQERGKRGGTENPPAIVGFGKAVSLLKEKRMEKDINKIKRLRNRLLEGLKEIPKIKLNGVESENRLDNNINISFENVDGELLLMMLFSKGICVSSGSVCSAGSSNPSHVLLALGSDKKLAKATVRFTLGDRNTEEEIDYVIKSVWEIVNILRK</sequence>
<comment type="catalytic activity">
    <reaction evidence="9">
        <text>(sulfur carrier)-H + L-cysteine = (sulfur carrier)-SH + L-alanine</text>
        <dbReference type="Rhea" id="RHEA:43892"/>
        <dbReference type="Rhea" id="RHEA-COMP:14737"/>
        <dbReference type="Rhea" id="RHEA-COMP:14739"/>
        <dbReference type="ChEBI" id="CHEBI:29917"/>
        <dbReference type="ChEBI" id="CHEBI:35235"/>
        <dbReference type="ChEBI" id="CHEBI:57972"/>
        <dbReference type="ChEBI" id="CHEBI:64428"/>
        <dbReference type="EC" id="2.8.1.7"/>
    </reaction>
</comment>
<keyword evidence="13" id="KW-1185">Reference proteome</keyword>
<dbReference type="RefSeq" id="WP_343760319.1">
    <property type="nucleotide sequence ID" value="NZ_BAAACG010000008.1"/>
</dbReference>
<evidence type="ECO:0000256" key="2">
    <source>
        <dbReference type="ARBA" id="ARBA00006490"/>
    </source>
</evidence>
<comment type="caution">
    <text evidence="12">The sequence shown here is derived from an EMBL/GenBank/DDBJ whole genome shotgun (WGS) entry which is preliminary data.</text>
</comment>
<dbReference type="Gene3D" id="3.90.1150.10">
    <property type="entry name" value="Aspartate Aminotransferase, domain 1"/>
    <property type="match status" value="1"/>
</dbReference>
<evidence type="ECO:0000256" key="7">
    <source>
        <dbReference type="ARBA" id="ARBA00023004"/>
    </source>
</evidence>
<dbReference type="InterPro" id="IPR015422">
    <property type="entry name" value="PyrdxlP-dep_Trfase_small"/>
</dbReference>
<dbReference type="PANTHER" id="PTHR11601:SF34">
    <property type="entry name" value="CYSTEINE DESULFURASE"/>
    <property type="match status" value="1"/>
</dbReference>
<keyword evidence="7" id="KW-0408">Iron</keyword>